<sequence length="292" mass="34097">MIHIILFVLKILGWIVLVILGLLLLLSLTVLFAGFQYRGKAKCMGALDTLSVGLEFSWLFHLIKGRFFYENGNMKWRLRVAWKTFPSDRKTKDMHKTVAEPEFVKTKEKEEPNLKEKDVEKKDTEEKVHTEYKKTAEKTERYDAFKGKKQKKANKLEYTFRKICDTIKALKTKKEHVLDFIREEVHRSAFKKGVKELKRLGGFLKPDVLEADLKFGFSDPAVTGYTLGVLSMIYPFIGEHVQLEPDFENKILKGQAFVQGKIRGIYPVIFLWNMLWSKQVRQTIADIKNFRL</sequence>
<accession>A0ABT2T8Q2</accession>
<evidence type="ECO:0000313" key="3">
    <source>
        <dbReference type="Proteomes" id="UP001652394"/>
    </source>
</evidence>
<organism evidence="2 3">
    <name type="scientific">Faecalicatena acetigenes</name>
    <dbReference type="NCBI Taxonomy" id="2981790"/>
    <lineage>
        <taxon>Bacteria</taxon>
        <taxon>Bacillati</taxon>
        <taxon>Bacillota</taxon>
        <taxon>Clostridia</taxon>
        <taxon>Lachnospirales</taxon>
        <taxon>Lachnospiraceae</taxon>
        <taxon>Faecalicatena</taxon>
    </lineage>
</organism>
<keyword evidence="3" id="KW-1185">Reference proteome</keyword>
<gene>
    <name evidence="2" type="ORF">OCV51_03045</name>
</gene>
<dbReference type="EMBL" id="JAOQJX010000003">
    <property type="protein sequence ID" value="MCU6746642.1"/>
    <property type="molecule type" value="Genomic_DNA"/>
</dbReference>
<dbReference type="Proteomes" id="UP001652394">
    <property type="component" value="Unassembled WGS sequence"/>
</dbReference>
<dbReference type="RefSeq" id="WP_117974205.1">
    <property type="nucleotide sequence ID" value="NZ_JAOQJX010000003.1"/>
</dbReference>
<dbReference type="Pfam" id="PF11167">
    <property type="entry name" value="DUF2953"/>
    <property type="match status" value="1"/>
</dbReference>
<evidence type="ECO:0000313" key="2">
    <source>
        <dbReference type="EMBL" id="MCU6746642.1"/>
    </source>
</evidence>
<dbReference type="InterPro" id="IPR021338">
    <property type="entry name" value="DUF2953"/>
</dbReference>
<protein>
    <submittedName>
        <fullName evidence="2">DUF2953 domain-containing protein</fullName>
    </submittedName>
</protein>
<keyword evidence="1" id="KW-0472">Membrane</keyword>
<keyword evidence="1" id="KW-1133">Transmembrane helix</keyword>
<comment type="caution">
    <text evidence="2">The sequence shown here is derived from an EMBL/GenBank/DDBJ whole genome shotgun (WGS) entry which is preliminary data.</text>
</comment>
<name>A0ABT2T8Q2_9FIRM</name>
<reference evidence="2 3" key="1">
    <citation type="journal article" date="2021" name="ISME Commun">
        <title>Automated analysis of genomic sequences facilitates high-throughput and comprehensive description of bacteria.</title>
        <authorList>
            <person name="Hitch T.C.A."/>
        </authorList>
    </citation>
    <scope>NUCLEOTIDE SEQUENCE [LARGE SCALE GENOMIC DNA]</scope>
    <source>
        <strain evidence="2 3">H2_18</strain>
    </source>
</reference>
<evidence type="ECO:0000256" key="1">
    <source>
        <dbReference type="SAM" id="Phobius"/>
    </source>
</evidence>
<feature type="transmembrane region" description="Helical" evidence="1">
    <location>
        <begin position="12"/>
        <end position="35"/>
    </location>
</feature>
<proteinExistence type="predicted"/>
<keyword evidence="1" id="KW-0812">Transmembrane</keyword>